<dbReference type="AlphaFoldDB" id="A0A225VZ52"/>
<organism evidence="1 2">
    <name type="scientific">Phytophthora megakarya</name>
    <dbReference type="NCBI Taxonomy" id="4795"/>
    <lineage>
        <taxon>Eukaryota</taxon>
        <taxon>Sar</taxon>
        <taxon>Stramenopiles</taxon>
        <taxon>Oomycota</taxon>
        <taxon>Peronosporomycetes</taxon>
        <taxon>Peronosporales</taxon>
        <taxon>Peronosporaceae</taxon>
        <taxon>Phytophthora</taxon>
    </lineage>
</organism>
<protein>
    <submittedName>
        <fullName evidence="1">Uncharacterized protein</fullName>
    </submittedName>
</protein>
<dbReference type="Proteomes" id="UP000198211">
    <property type="component" value="Unassembled WGS sequence"/>
</dbReference>
<dbReference type="OrthoDB" id="112504at2759"/>
<name>A0A225VZ52_9STRA</name>
<proteinExistence type="predicted"/>
<comment type="caution">
    <text evidence="1">The sequence shown here is derived from an EMBL/GenBank/DDBJ whole genome shotgun (WGS) entry which is preliminary data.</text>
</comment>
<gene>
    <name evidence="1" type="ORF">PHMEG_00017345</name>
</gene>
<accession>A0A225VZ52</accession>
<dbReference type="EMBL" id="NBNE01002633">
    <property type="protein sequence ID" value="OWZ09880.1"/>
    <property type="molecule type" value="Genomic_DNA"/>
</dbReference>
<keyword evidence="2" id="KW-1185">Reference proteome</keyword>
<sequence>MTSMVWKQAVPTYAQHERRSHAARSTKGGYVKPKCRKRRYMRFRAPMRDSACIYRGGMMKVAPLSKYKSISKVGFYSEPSILRVGKSAVEAHLESQELYLMNVLVDLTALLKNRPAFLNLKL</sequence>
<evidence type="ECO:0000313" key="2">
    <source>
        <dbReference type="Proteomes" id="UP000198211"/>
    </source>
</evidence>
<evidence type="ECO:0000313" key="1">
    <source>
        <dbReference type="EMBL" id="OWZ09880.1"/>
    </source>
</evidence>
<reference evidence="2" key="1">
    <citation type="submission" date="2017-03" db="EMBL/GenBank/DDBJ databases">
        <title>Phytopthora megakarya and P. palmivora, two closely related causual agents of cacao black pod achieved similar genome size and gene model numbers by different mechanisms.</title>
        <authorList>
            <person name="Ali S."/>
            <person name="Shao J."/>
            <person name="Larry D.J."/>
            <person name="Kronmiller B."/>
            <person name="Shen D."/>
            <person name="Strem M.D."/>
            <person name="Melnick R.L."/>
            <person name="Guiltinan M.J."/>
            <person name="Tyler B.M."/>
            <person name="Meinhardt L.W."/>
            <person name="Bailey B.A."/>
        </authorList>
    </citation>
    <scope>NUCLEOTIDE SEQUENCE [LARGE SCALE GENOMIC DNA]</scope>
    <source>
        <strain evidence="2">zdho120</strain>
    </source>
</reference>